<sequence>MHYGFDKFQFSGLSASENSKQDKFHHDVQFSGENGQEISLESRGEFTDIVHLDTTPGIKRLLCKDDKLMIAFNEEVTLPIWHEGQIILGSAKWKCFLSSTKNTHKGIYAKIKDIFHPKESRIDLVIEDVGPFDLLKEASIHVQLTQGKGNSILRRKRSKRNRRHMSNMLTDILNQIDWHANESLYIPFNYDADRNQAGAQFSITRINGTDDLDISIHNNKVDITAMPDYFSLDCISCYSKQRMAYTFDLKIEKKDNKPVLKQYVSQFETDIEMHTDLAMRFRKEMTINGSVLFWKSLPKQLLKIPLAVVPRLPPVELVLTYSVDVVAEVHAAVSGPAILRNKYRTDGSYVLSQSMFTHGKPQGDVSVFNWTVSPVSIKSVLPEHANVRIKLSHKMGFNSTLVWSGKDVDMSLSPPAEIILKPELINRVTADHYGKCMVTDIDIQSEFSIKDAYFHVQAFGLEIWNKFLAQGFTRALPVHQHHVNTYCRARCTGANEIGQHDSMTDVCGSAATKMSRNDSRLTALIGDEFIFNIDDSIPSWCGHPDNVCHNCSESSASTPDACSRRIVSSKMAFSLARLARFVNYEWTKRRLVILEAFDEPDSGHSDGKYANISLHHEGRAVYVAITTEMSEDGNHSTEIENTTKVYKRLGQLAVCSEFPYVVYNPQRNALHLAVKKEVELSINESSQSELDPKQIFHKAIENTFSVGICNSSLTLKVGGKHPTKGTVDNTCGAAMGPLSRFSEDGLTRLYYYHFNDVEFAPETSTTGWCGSKSRQCRSCERANGSQDTWDRCGTRLMTPRLALRLRKLAKLANRKSRKIMVVAAFVEHTEGVNVDRNYSSLYYEGRAARIKWSNTSTGFSDSVEELAKLAVCAGFDFVAIPSNSFIEVFVKYQESFQARKVSFPSGRFIMAVSVYKNESLEYSYPKELDREPIKPLLLDGHLEGTPLSESYFIKDFKHQDHRYLRVDSSLVDCLEEASTEYGQKLVVIPGSAYRPRSENLRNLDTRHPEELFRFQAGQAVEIGLQTKFSVKDLAKVGMSVIRHCVPMLQLQQRSIGLGCHNDRLYLDIRPVFAHEETDVIHFWNVDGDALFNLLRQAVESVNSGGVIVVPLNKASMCSSSVVSSDRFYLSFQLGHPPQCNQTNGASFCQEARPFLQEEAKKLQEQMTSAAGTGRLPRQDIMDEINECLVNVCGGCPGSGPIWDKKVKACSIMVAKYLSRASSPFLDLNNKTTIFNPENTESKVHSLACHDGNVCIENVQIYSLLMPVISARYKPNAQVSAEQRLFSNENNPSPLLEIVHQELAMHASGVVKVYIDTQRDLSILRAVLKVLMVFNPNVSLVEFHISATLRKDSIMAILQRKVETWAGTVCNERSRFAIAPFNIYVIHEHVMKRSIERSVPRNQNQLDLKNWEINWLMKL</sequence>
<comment type="caution">
    <text evidence="2">The sequence shown here is derived from an EMBL/GenBank/DDBJ whole genome shotgun (WGS) entry which is preliminary data.</text>
</comment>
<feature type="domain" description="Hedgehog N-terminal signalling" evidence="1">
    <location>
        <begin position="793"/>
        <end position="887"/>
    </location>
</feature>
<proteinExistence type="predicted"/>
<reference evidence="2 3" key="1">
    <citation type="submission" date="2024-11" db="EMBL/GenBank/DDBJ databases">
        <title>Chromosome-level genome assembly of the freshwater bivalve Anodonta woodiana.</title>
        <authorList>
            <person name="Chen X."/>
        </authorList>
    </citation>
    <scope>NUCLEOTIDE SEQUENCE [LARGE SCALE GENOMIC DNA]</scope>
    <source>
        <strain evidence="2">MN2024</strain>
        <tissue evidence="2">Gills</tissue>
    </source>
</reference>
<gene>
    <name evidence="2" type="ORF">ACJMK2_012026</name>
</gene>
<keyword evidence="3" id="KW-1185">Reference proteome</keyword>
<dbReference type="Proteomes" id="UP001634394">
    <property type="component" value="Unassembled WGS sequence"/>
</dbReference>
<protein>
    <recommendedName>
        <fullName evidence="1">Hedgehog N-terminal signalling domain-containing protein</fullName>
    </recommendedName>
</protein>
<dbReference type="InterPro" id="IPR000320">
    <property type="entry name" value="Hedgehog_signalling_dom"/>
</dbReference>
<dbReference type="SUPFAM" id="SSF55166">
    <property type="entry name" value="Hedgehog/DD-peptidase"/>
    <property type="match status" value="2"/>
</dbReference>
<evidence type="ECO:0000259" key="1">
    <source>
        <dbReference type="Pfam" id="PF01085"/>
    </source>
</evidence>
<dbReference type="PANTHER" id="PTHR11889:SF31">
    <property type="entry name" value="PROTEIN HEDGEHOG"/>
    <property type="match status" value="1"/>
</dbReference>
<organism evidence="2 3">
    <name type="scientific">Sinanodonta woodiana</name>
    <name type="common">Chinese pond mussel</name>
    <name type="synonym">Anodonta woodiana</name>
    <dbReference type="NCBI Taxonomy" id="1069815"/>
    <lineage>
        <taxon>Eukaryota</taxon>
        <taxon>Metazoa</taxon>
        <taxon>Spiralia</taxon>
        <taxon>Lophotrochozoa</taxon>
        <taxon>Mollusca</taxon>
        <taxon>Bivalvia</taxon>
        <taxon>Autobranchia</taxon>
        <taxon>Heteroconchia</taxon>
        <taxon>Palaeoheterodonta</taxon>
        <taxon>Unionida</taxon>
        <taxon>Unionoidea</taxon>
        <taxon>Unionidae</taxon>
        <taxon>Unioninae</taxon>
        <taxon>Sinanodonta</taxon>
    </lineage>
</organism>
<dbReference type="Gene3D" id="3.30.1380.10">
    <property type="match status" value="2"/>
</dbReference>
<feature type="domain" description="Hedgehog N-terminal signalling" evidence="1">
    <location>
        <begin position="562"/>
        <end position="666"/>
    </location>
</feature>
<dbReference type="InterPro" id="IPR009045">
    <property type="entry name" value="Zn_M74/Hedgehog-like"/>
</dbReference>
<dbReference type="InterPro" id="IPR050387">
    <property type="entry name" value="Hedgehog_Signaling"/>
</dbReference>
<dbReference type="PANTHER" id="PTHR11889">
    <property type="entry name" value="HEDGEHOG"/>
    <property type="match status" value="1"/>
</dbReference>
<accession>A0ABD3V9X5</accession>
<evidence type="ECO:0000313" key="2">
    <source>
        <dbReference type="EMBL" id="KAL3857350.1"/>
    </source>
</evidence>
<dbReference type="EMBL" id="JBJQND010000013">
    <property type="protein sequence ID" value="KAL3857350.1"/>
    <property type="molecule type" value="Genomic_DNA"/>
</dbReference>
<dbReference type="Pfam" id="PF01085">
    <property type="entry name" value="HH_signal"/>
    <property type="match status" value="2"/>
</dbReference>
<name>A0ABD3V9X5_SINWO</name>
<evidence type="ECO:0000313" key="3">
    <source>
        <dbReference type="Proteomes" id="UP001634394"/>
    </source>
</evidence>